<dbReference type="AlphaFoldDB" id="A0A1A9VF81"/>
<dbReference type="VEuPathDB" id="VectorBase:GAUT035369"/>
<keyword evidence="2" id="KW-1185">Reference proteome</keyword>
<accession>A0A1A9VF81</accession>
<evidence type="ECO:0000313" key="2">
    <source>
        <dbReference type="Proteomes" id="UP000078200"/>
    </source>
</evidence>
<name>A0A1A9VF81_GLOAU</name>
<dbReference type="Proteomes" id="UP000078200">
    <property type="component" value="Unassembled WGS sequence"/>
</dbReference>
<evidence type="ECO:0000313" key="1">
    <source>
        <dbReference type="EnsemblMetazoa" id="GAUT035369-PA"/>
    </source>
</evidence>
<protein>
    <submittedName>
        <fullName evidence="1">Uncharacterized protein</fullName>
    </submittedName>
</protein>
<proteinExistence type="predicted"/>
<dbReference type="SUPFAM" id="SSF101447">
    <property type="entry name" value="Formin homology 2 domain (FH2 domain)"/>
    <property type="match status" value="1"/>
</dbReference>
<reference evidence="1" key="1">
    <citation type="submission" date="2020-05" db="UniProtKB">
        <authorList>
            <consortium name="EnsemblMetazoa"/>
        </authorList>
    </citation>
    <scope>IDENTIFICATION</scope>
    <source>
        <strain evidence="1">TTRI</strain>
    </source>
</reference>
<organism evidence="1 2">
    <name type="scientific">Glossina austeni</name>
    <name type="common">Savannah tsetse fly</name>
    <dbReference type="NCBI Taxonomy" id="7395"/>
    <lineage>
        <taxon>Eukaryota</taxon>
        <taxon>Metazoa</taxon>
        <taxon>Ecdysozoa</taxon>
        <taxon>Arthropoda</taxon>
        <taxon>Hexapoda</taxon>
        <taxon>Insecta</taxon>
        <taxon>Pterygota</taxon>
        <taxon>Neoptera</taxon>
        <taxon>Endopterygota</taxon>
        <taxon>Diptera</taxon>
        <taxon>Brachycera</taxon>
        <taxon>Muscomorpha</taxon>
        <taxon>Hippoboscoidea</taxon>
        <taxon>Glossinidae</taxon>
        <taxon>Glossina</taxon>
    </lineage>
</organism>
<dbReference type="EnsemblMetazoa" id="GAUT035369-RA">
    <property type="protein sequence ID" value="GAUT035369-PA"/>
    <property type="gene ID" value="GAUT035369"/>
</dbReference>
<sequence length="186" mass="21758">MNRFLSWLPPPPPPPPPHPYLNIHRELRHRELRHRELRHRELRHRELRHRELRHRECSHREPSRSLAKFPLFLYWTKCFRFLDLIVPSSEKGKKLGVSMLDACNASSIMLVEILDKYTNAVTFSFDLVVVRQLIGLSTCSADYFFPCSSCPSSPYPVDVSQSHPSERHSRWVLMSKACDDDVVGSK</sequence>